<keyword evidence="3" id="KW-0862">Zinc</keyword>
<feature type="transmembrane region" description="Helical" evidence="4">
    <location>
        <begin position="322"/>
        <end position="346"/>
    </location>
</feature>
<sequence>MANYVGIHCPVCQKRFIEEDDIVVCPICGAPYHRECYQKAGHCTMENLHACGKAWEPPAQKTKEEQEAQKEAWREQKGIPCPMCGANNPPEGIFCQICGSRLRGSSEQTSAPRHSSFSGQDGPAGTADGFPFGGAVPRAYSMAFGGLSPEEEIDGISARDIALYVGENSYYYLPRFKAISNHTGITWNWSAMFLNFIYFFYRKMYDIGILLLILLIAAQIPSLFIAPEYAKFLLENIQDISIGIMPVFNPQTNLWAYRIAPFIQYGMILISFLLGMNGNRLYMKHVFSRIRKIKMEFDSAAVFDDRAYTEALAKKGRVSRKAVIFVLIGCFLAYFGSYIAIVLSVYSTMA</sequence>
<gene>
    <name evidence="5" type="ORF">H8705_05610</name>
</gene>
<evidence type="ECO:0000313" key="5">
    <source>
        <dbReference type="EMBL" id="MBC8585057.1"/>
    </source>
</evidence>
<dbReference type="Pfam" id="PF10947">
    <property type="entry name" value="DUF2628"/>
    <property type="match status" value="1"/>
</dbReference>
<proteinExistence type="predicted"/>
<dbReference type="GO" id="GO:0008270">
    <property type="term" value="F:zinc ion binding"/>
    <property type="evidence" value="ECO:0007669"/>
    <property type="project" value="UniProtKB-KW"/>
</dbReference>
<feature type="transmembrane region" description="Helical" evidence="4">
    <location>
        <begin position="208"/>
        <end position="226"/>
    </location>
</feature>
<feature type="transmembrane region" description="Helical" evidence="4">
    <location>
        <begin position="184"/>
        <end position="201"/>
    </location>
</feature>
<keyword evidence="4" id="KW-0472">Membrane</keyword>
<evidence type="ECO:0000256" key="4">
    <source>
        <dbReference type="SAM" id="Phobius"/>
    </source>
</evidence>
<evidence type="ECO:0000256" key="2">
    <source>
        <dbReference type="ARBA" id="ARBA00022771"/>
    </source>
</evidence>
<keyword evidence="4" id="KW-0812">Transmembrane</keyword>
<keyword evidence="6" id="KW-1185">Reference proteome</keyword>
<protein>
    <submittedName>
        <fullName evidence="5">DUF2628 domain-containing protein</fullName>
    </submittedName>
</protein>
<feature type="transmembrane region" description="Helical" evidence="4">
    <location>
        <begin position="255"/>
        <end position="275"/>
    </location>
</feature>
<dbReference type="InterPro" id="IPR039522">
    <property type="entry name" value="RING_finger_1_prok"/>
</dbReference>
<dbReference type="Proteomes" id="UP000623678">
    <property type="component" value="Unassembled WGS sequence"/>
</dbReference>
<evidence type="ECO:0000256" key="3">
    <source>
        <dbReference type="ARBA" id="ARBA00022833"/>
    </source>
</evidence>
<dbReference type="EMBL" id="JACRTD010000003">
    <property type="protein sequence ID" value="MBC8585057.1"/>
    <property type="molecule type" value="Genomic_DNA"/>
</dbReference>
<name>A0A926ICC8_9FIRM</name>
<evidence type="ECO:0000313" key="6">
    <source>
        <dbReference type="Proteomes" id="UP000623678"/>
    </source>
</evidence>
<dbReference type="Pfam" id="PF14446">
    <property type="entry name" value="Prok-RING_1"/>
    <property type="match status" value="1"/>
</dbReference>
<dbReference type="InterPro" id="IPR019786">
    <property type="entry name" value="Zinc_finger_PHD-type_CS"/>
</dbReference>
<dbReference type="AlphaFoldDB" id="A0A926ICC8"/>
<reference evidence="5" key="1">
    <citation type="submission" date="2020-08" db="EMBL/GenBank/DDBJ databases">
        <title>Genome public.</title>
        <authorList>
            <person name="Liu C."/>
            <person name="Sun Q."/>
        </authorList>
    </citation>
    <scope>NUCLEOTIDE SEQUENCE</scope>
    <source>
        <strain evidence="5">NSJ-64</strain>
    </source>
</reference>
<dbReference type="PROSITE" id="PS01359">
    <property type="entry name" value="ZF_PHD_1"/>
    <property type="match status" value="1"/>
</dbReference>
<dbReference type="InterPro" id="IPR024399">
    <property type="entry name" value="DUF2628"/>
</dbReference>
<accession>A0A926ICC8</accession>
<keyword evidence="2" id="KW-0863">Zinc-finger</keyword>
<keyword evidence="1" id="KW-0479">Metal-binding</keyword>
<evidence type="ECO:0000256" key="1">
    <source>
        <dbReference type="ARBA" id="ARBA00022723"/>
    </source>
</evidence>
<dbReference type="RefSeq" id="WP_262394836.1">
    <property type="nucleotide sequence ID" value="NZ_JACRTD010000003.1"/>
</dbReference>
<dbReference type="CDD" id="cd15489">
    <property type="entry name" value="PHD_SF"/>
    <property type="match status" value="1"/>
</dbReference>
<organism evidence="5 6">
    <name type="scientific">Youxingia wuxianensis</name>
    <dbReference type="NCBI Taxonomy" id="2763678"/>
    <lineage>
        <taxon>Bacteria</taxon>
        <taxon>Bacillati</taxon>
        <taxon>Bacillota</taxon>
        <taxon>Clostridia</taxon>
        <taxon>Eubacteriales</taxon>
        <taxon>Oscillospiraceae</taxon>
        <taxon>Youxingia</taxon>
    </lineage>
</organism>
<comment type="caution">
    <text evidence="5">The sequence shown here is derived from an EMBL/GenBank/DDBJ whole genome shotgun (WGS) entry which is preliminary data.</text>
</comment>
<keyword evidence="4" id="KW-1133">Transmembrane helix</keyword>